<accession>A0AAE4YZK0</accession>
<proteinExistence type="predicted"/>
<name>A0AAE4YZK0_9HYPH</name>
<dbReference type="Proteomes" id="UP000661163">
    <property type="component" value="Unassembled WGS sequence"/>
</dbReference>
<evidence type="ECO:0000313" key="2">
    <source>
        <dbReference type="Proteomes" id="UP000661163"/>
    </source>
</evidence>
<sequence>MKIDRVPHVGEETVDGTLVLYIRSFLPKADISPEYGAQTTLYLGKTPIYCKEAPDVVASMADTDRAAAGMLSLAQLHSANGWPIWFAGEKSEGPVHLYPGEIRDGVRSAFRVGELVSRVSETPEQVYALVKSKGGVALPVRPAFMERFIGVFRGWLGTQRTFEGM</sequence>
<organism evidence="1 2">
    <name type="scientific">Rhizobium ruizarguesonis</name>
    <dbReference type="NCBI Taxonomy" id="2081791"/>
    <lineage>
        <taxon>Bacteria</taxon>
        <taxon>Pseudomonadati</taxon>
        <taxon>Pseudomonadota</taxon>
        <taxon>Alphaproteobacteria</taxon>
        <taxon>Hyphomicrobiales</taxon>
        <taxon>Rhizobiaceae</taxon>
        <taxon>Rhizobium/Agrobacterium group</taxon>
        <taxon>Rhizobium</taxon>
    </lineage>
</organism>
<gene>
    <name evidence="1" type="ORF">GR217_36305</name>
</gene>
<dbReference type="RefSeq" id="WP_130663912.1">
    <property type="nucleotide sequence ID" value="NZ_SILB01000007.1"/>
</dbReference>
<comment type="caution">
    <text evidence="1">The sequence shown here is derived from an EMBL/GenBank/DDBJ whole genome shotgun (WGS) entry which is preliminary data.</text>
</comment>
<reference evidence="1 2" key="1">
    <citation type="submission" date="2019-12" db="EMBL/GenBank/DDBJ databases">
        <title>Rhizobium genotypes associated with high levels of biological nitrogen fixation by grain legumes in a temperate-maritime cropping system.</title>
        <authorList>
            <person name="Maluk M."/>
            <person name="Francesc Ferrando Molina F."/>
            <person name="Lopez Del Egido L."/>
            <person name="Lafos M."/>
            <person name="Langarica-Fuentes A."/>
            <person name="Gebre Yohannes G."/>
            <person name="Young M.W."/>
            <person name="Martin P."/>
            <person name="Gantlett R."/>
            <person name="Kenicer G."/>
            <person name="Hawes C."/>
            <person name="Begg G.S."/>
            <person name="Quilliam R.S."/>
            <person name="Squire G.R."/>
            <person name="Poole P.S."/>
            <person name="Young P.W."/>
            <person name="Iannetta P.M."/>
            <person name="James E.K."/>
        </authorList>
    </citation>
    <scope>NUCLEOTIDE SEQUENCE [LARGE SCALE GENOMIC DNA]</scope>
    <source>
        <strain evidence="1 2">JHI985</strain>
    </source>
</reference>
<evidence type="ECO:0000313" key="1">
    <source>
        <dbReference type="EMBL" id="NEI53058.1"/>
    </source>
</evidence>
<protein>
    <submittedName>
        <fullName evidence="1">Uncharacterized protein</fullName>
    </submittedName>
</protein>
<dbReference type="AlphaFoldDB" id="A0AAE4YZK0"/>
<dbReference type="EMBL" id="WUFC01000058">
    <property type="protein sequence ID" value="NEI53058.1"/>
    <property type="molecule type" value="Genomic_DNA"/>
</dbReference>